<accession>A0A6L7IUP3</accession>
<protein>
    <recommendedName>
        <fullName evidence="3">YolD-like family protein</fullName>
    </recommendedName>
</protein>
<dbReference type="KEGG" id="egd:GS424_009270"/>
<dbReference type="EMBL" id="CP063310">
    <property type="protein sequence ID" value="QOS66753.1"/>
    <property type="molecule type" value="Genomic_DNA"/>
</dbReference>
<reference evidence="1 2" key="1">
    <citation type="submission" date="2020-10" db="EMBL/GenBank/DDBJ databases">
        <title>Eggerthella sp. nov., isolated from human feces.</title>
        <authorList>
            <person name="Yajun G."/>
        </authorList>
    </citation>
    <scope>NUCLEOTIDE SEQUENCE [LARGE SCALE GENOMIC DNA]</scope>
    <source>
        <strain evidence="1 2">HF-1101</strain>
    </source>
</reference>
<evidence type="ECO:0008006" key="3">
    <source>
        <dbReference type="Google" id="ProtNLM"/>
    </source>
</evidence>
<evidence type="ECO:0000313" key="2">
    <source>
        <dbReference type="Proteomes" id="UP000478463"/>
    </source>
</evidence>
<gene>
    <name evidence="1" type="ORF">GS424_009270</name>
</gene>
<name>A0A6L7IUP3_9ACTN</name>
<dbReference type="RefSeq" id="WP_160942466.1">
    <property type="nucleotide sequence ID" value="NZ_CP063310.1"/>
</dbReference>
<organism evidence="1 2">
    <name type="scientific">Eggerthella guodeyinii</name>
    <dbReference type="NCBI Taxonomy" id="2690837"/>
    <lineage>
        <taxon>Bacteria</taxon>
        <taxon>Bacillati</taxon>
        <taxon>Actinomycetota</taxon>
        <taxon>Coriobacteriia</taxon>
        <taxon>Eggerthellales</taxon>
        <taxon>Eggerthellaceae</taxon>
        <taxon>Eggerthella</taxon>
    </lineage>
</organism>
<evidence type="ECO:0000313" key="1">
    <source>
        <dbReference type="EMBL" id="QOS66753.1"/>
    </source>
</evidence>
<dbReference type="AlphaFoldDB" id="A0A6L7IUP3"/>
<dbReference type="Proteomes" id="UP000478463">
    <property type="component" value="Chromosome"/>
</dbReference>
<proteinExistence type="predicted"/>
<sequence>MPERRPRADRAQQFMPFAALKGYYDLIRERERVAEPKRELTDEEALELSQRLAQVERRTMASVVYHDGEAYVTARGLVSDIDLAGRTITVVRTRIPFDDIAEIDEGDAL</sequence>